<dbReference type="Proteomes" id="UP000316714">
    <property type="component" value="Unassembled WGS sequence"/>
</dbReference>
<reference evidence="3 4" key="1">
    <citation type="submission" date="2019-02" db="EMBL/GenBank/DDBJ databases">
        <title>Deep-cultivation of Planctomycetes and their phenomic and genomic characterization uncovers novel biology.</title>
        <authorList>
            <person name="Wiegand S."/>
            <person name="Jogler M."/>
            <person name="Boedeker C."/>
            <person name="Pinto D."/>
            <person name="Vollmers J."/>
            <person name="Rivas-Marin E."/>
            <person name="Kohn T."/>
            <person name="Peeters S.H."/>
            <person name="Heuer A."/>
            <person name="Rast P."/>
            <person name="Oberbeckmann S."/>
            <person name="Bunk B."/>
            <person name="Jeske O."/>
            <person name="Meyerdierks A."/>
            <person name="Storesund J.E."/>
            <person name="Kallscheuer N."/>
            <person name="Luecker S."/>
            <person name="Lage O.M."/>
            <person name="Pohl T."/>
            <person name="Merkel B.J."/>
            <person name="Hornburger P."/>
            <person name="Mueller R.-W."/>
            <person name="Bruemmer F."/>
            <person name="Labrenz M."/>
            <person name="Spormann A.M."/>
            <person name="Op Den Camp H."/>
            <person name="Overmann J."/>
            <person name="Amann R."/>
            <person name="Jetten M.S.M."/>
            <person name="Mascher T."/>
            <person name="Medema M.H."/>
            <person name="Devos D.P."/>
            <person name="Kaster A.-K."/>
            <person name="Ovreas L."/>
            <person name="Rohde M."/>
            <person name="Galperin M.Y."/>
            <person name="Jogler C."/>
        </authorList>
    </citation>
    <scope>NUCLEOTIDE SEQUENCE [LARGE SCALE GENOMIC DNA]</scope>
    <source>
        <strain evidence="3 4">KOR34</strain>
    </source>
</reference>
<feature type="chain" id="PRO_5022836399" description="PEP-CTERM protein-sorting domain-containing protein" evidence="2">
    <location>
        <begin position="23"/>
        <end position="509"/>
    </location>
</feature>
<evidence type="ECO:0000313" key="3">
    <source>
        <dbReference type="EMBL" id="TWT32367.1"/>
    </source>
</evidence>
<dbReference type="EMBL" id="SIHJ01000003">
    <property type="protein sequence ID" value="TWT32367.1"/>
    <property type="molecule type" value="Genomic_DNA"/>
</dbReference>
<dbReference type="InterPro" id="IPR013424">
    <property type="entry name" value="Ice-binding_C"/>
</dbReference>
<sequence length="509" mass="53398" precursor="true">MPVLRSTGLLALASLLTAAAHAAVPYTPVPVSGLPVVGPGMSAPDGVYGKEHSHDFDFSTVGPTADPQQVIAWDGIGGTADGVDFSFTRPDWKEDQQVDAIANHRDALFDETLRDESHLIFSHDDLIAAHMPGGGMGLVPVPSGGPVILSNGNKIGGAGEVSVEMSGMFGPPSMQGLWASLPEVNAMPLPHDVDGLEVWGPEPRKIEEPDAPVIGDSDRYSLDVDFPSGVSVWNASGSAYLSHPEIVMAVESLLGPIPPSAFSLRDEQQGRNAINLDALMVSDILGHPERFDREPSDLGDPTTHGEELVDQNGGPIEPFGLDGEMRGDSIIFSIRQIIDPADPDGYYSTGSELFVLDTFKGASFLHHGGHVWDHGFALSELMLAGGPDGEDPPFRGVIDINAIEAIGEDVISPPIGLPGDFNADGKVDAADYTVWRDNLGTPFPLAGNGDETGSSAGTVDALDYALWRSNYGSMTSPAPTASAAAAPEPAAAALTLLGLAGALARRRRR</sequence>
<evidence type="ECO:0008006" key="5">
    <source>
        <dbReference type="Google" id="ProtNLM"/>
    </source>
</evidence>
<gene>
    <name evidence="3" type="ORF">KOR34_41300</name>
</gene>
<comment type="caution">
    <text evidence="3">The sequence shown here is derived from an EMBL/GenBank/DDBJ whole genome shotgun (WGS) entry which is preliminary data.</text>
</comment>
<evidence type="ECO:0000313" key="4">
    <source>
        <dbReference type="Proteomes" id="UP000316714"/>
    </source>
</evidence>
<dbReference type="RefSeq" id="WP_146567672.1">
    <property type="nucleotide sequence ID" value="NZ_SIHJ01000003.1"/>
</dbReference>
<dbReference type="AlphaFoldDB" id="A0A5C5V3N6"/>
<dbReference type="NCBIfam" id="TIGR02595">
    <property type="entry name" value="PEP_CTERM"/>
    <property type="match status" value="1"/>
</dbReference>
<feature type="region of interest" description="Disordered" evidence="1">
    <location>
        <begin position="295"/>
        <end position="315"/>
    </location>
</feature>
<keyword evidence="2" id="KW-0732">Signal</keyword>
<evidence type="ECO:0000256" key="1">
    <source>
        <dbReference type="SAM" id="MobiDB-lite"/>
    </source>
</evidence>
<proteinExistence type="predicted"/>
<accession>A0A5C5V3N6</accession>
<keyword evidence="4" id="KW-1185">Reference proteome</keyword>
<dbReference type="PROSITE" id="PS00018">
    <property type="entry name" value="EF_HAND_1"/>
    <property type="match status" value="1"/>
</dbReference>
<feature type="signal peptide" evidence="2">
    <location>
        <begin position="1"/>
        <end position="22"/>
    </location>
</feature>
<protein>
    <recommendedName>
        <fullName evidence="5">PEP-CTERM protein-sorting domain-containing protein</fullName>
    </recommendedName>
</protein>
<evidence type="ECO:0000256" key="2">
    <source>
        <dbReference type="SAM" id="SignalP"/>
    </source>
</evidence>
<dbReference type="InterPro" id="IPR018247">
    <property type="entry name" value="EF_Hand_1_Ca_BS"/>
</dbReference>
<organism evidence="3 4">
    <name type="scientific">Posidoniimonas corsicana</name>
    <dbReference type="NCBI Taxonomy" id="1938618"/>
    <lineage>
        <taxon>Bacteria</taxon>
        <taxon>Pseudomonadati</taxon>
        <taxon>Planctomycetota</taxon>
        <taxon>Planctomycetia</taxon>
        <taxon>Pirellulales</taxon>
        <taxon>Lacipirellulaceae</taxon>
        <taxon>Posidoniimonas</taxon>
    </lineage>
</organism>
<name>A0A5C5V3N6_9BACT</name>
<dbReference type="OrthoDB" id="273069at2"/>